<reference evidence="2" key="1">
    <citation type="submission" date="2012-05" db="EMBL/GenBank/DDBJ databases">
        <authorList>
            <person name="Krishnakumar V."/>
            <person name="Cheung F."/>
            <person name="Xiao Y."/>
            <person name="Chan A."/>
            <person name="Moskal W.A."/>
            <person name="Town C.D."/>
        </authorList>
    </citation>
    <scope>NUCLEOTIDE SEQUENCE</scope>
</reference>
<proteinExistence type="evidence at transcript level"/>
<dbReference type="AlphaFoldDB" id="I3SZD5"/>
<evidence type="ECO:0008006" key="3">
    <source>
        <dbReference type="Google" id="ProtNLM"/>
    </source>
</evidence>
<protein>
    <recommendedName>
        <fullName evidence="3">Transmembrane protein</fullName>
    </recommendedName>
</protein>
<evidence type="ECO:0000256" key="1">
    <source>
        <dbReference type="SAM" id="Phobius"/>
    </source>
</evidence>
<keyword evidence="1" id="KW-0812">Transmembrane</keyword>
<keyword evidence="1" id="KW-0472">Membrane</keyword>
<accession>I3SZD5</accession>
<dbReference type="EMBL" id="BT145833">
    <property type="protein sequence ID" value="AFK45627.1"/>
    <property type="molecule type" value="mRNA"/>
</dbReference>
<keyword evidence="1" id="KW-1133">Transmembrane helix</keyword>
<organism evidence="2">
    <name type="scientific">Medicago truncatula</name>
    <name type="common">Barrel medic</name>
    <name type="synonym">Medicago tribuloides</name>
    <dbReference type="NCBI Taxonomy" id="3880"/>
    <lineage>
        <taxon>Eukaryota</taxon>
        <taxon>Viridiplantae</taxon>
        <taxon>Streptophyta</taxon>
        <taxon>Embryophyta</taxon>
        <taxon>Tracheophyta</taxon>
        <taxon>Spermatophyta</taxon>
        <taxon>Magnoliopsida</taxon>
        <taxon>eudicotyledons</taxon>
        <taxon>Gunneridae</taxon>
        <taxon>Pentapetalae</taxon>
        <taxon>rosids</taxon>
        <taxon>fabids</taxon>
        <taxon>Fabales</taxon>
        <taxon>Fabaceae</taxon>
        <taxon>Papilionoideae</taxon>
        <taxon>50 kb inversion clade</taxon>
        <taxon>NPAAA clade</taxon>
        <taxon>Hologalegina</taxon>
        <taxon>IRL clade</taxon>
        <taxon>Trifolieae</taxon>
        <taxon>Medicago</taxon>
    </lineage>
</organism>
<evidence type="ECO:0000313" key="2">
    <source>
        <dbReference type="EMBL" id="AFK45627.1"/>
    </source>
</evidence>
<feature type="transmembrane region" description="Helical" evidence="1">
    <location>
        <begin position="12"/>
        <end position="43"/>
    </location>
</feature>
<sequence length="91" mass="10549">MMITTIPIPTRLLLNVVLLCLHIVKVVLMILLHFLILLLVNLLSHNGKMVLNNLICRNFLLMRLIGLLFEIWMMMDEFGVGFISGYYNLSF</sequence>
<name>I3SZD5_MEDTR</name>
<feature type="transmembrane region" description="Helical" evidence="1">
    <location>
        <begin position="64"/>
        <end position="87"/>
    </location>
</feature>